<dbReference type="SUPFAM" id="SSF109604">
    <property type="entry name" value="HD-domain/PDEase-like"/>
    <property type="match status" value="1"/>
</dbReference>
<reference evidence="2 3" key="1">
    <citation type="submission" date="2019-07" db="EMBL/GenBank/DDBJ databases">
        <title>Tepidimonas fonticaldi AT-A2 draft genome.</title>
        <authorList>
            <person name="Da Costa M.S."/>
            <person name="Froufe H.J.C."/>
            <person name="Egas C."/>
            <person name="Albuquerque L."/>
        </authorList>
    </citation>
    <scope>NUCLEOTIDE SEQUENCE [LARGE SCALE GENOMIC DNA]</scope>
    <source>
        <strain evidence="2 3">AT-A2</strain>
    </source>
</reference>
<accession>A0A554XNP3</accession>
<dbReference type="PROSITE" id="PS51833">
    <property type="entry name" value="HDOD"/>
    <property type="match status" value="1"/>
</dbReference>
<dbReference type="EMBL" id="VJOO01000006">
    <property type="protein sequence ID" value="TSE37444.1"/>
    <property type="molecule type" value="Genomic_DNA"/>
</dbReference>
<dbReference type="InterPro" id="IPR013976">
    <property type="entry name" value="HDOD"/>
</dbReference>
<proteinExistence type="predicted"/>
<dbReference type="PANTHER" id="PTHR33525">
    <property type="match status" value="1"/>
</dbReference>
<comment type="caution">
    <text evidence="2">The sequence shown here is derived from an EMBL/GenBank/DDBJ whole genome shotgun (WGS) entry which is preliminary data.</text>
</comment>
<dbReference type="PANTHER" id="PTHR33525:SF6">
    <property type="entry name" value="HDOD DOMAIN-CONTAINING PROTEIN"/>
    <property type="match status" value="1"/>
</dbReference>
<sequence length="289" mass="31472">MTDRSVEAELDHARSRGPVRDIVIPPCPELLRQLQDATAHGEPDPAVLDTIASSDVAMAAALIRQANSPLYGLSQPVATVGQALTVLGVRPAVQLLMGFLTRNALQVHSPVLAHFWESSTRRAIACEHIGRQLYDMDPGLAYSFGLFCHVGMPVLLRGVRGYAATITEALARKDRTFTQTENANHRTDHAVVGAIVARTWRLPPPVAVAIRLHHDFTCLGDTRYSDTVRHLVAMGLIADHLVQQHEGVPPSPDWARHGQAALAHLQIGAAEVELWIDELHPAFEAVQAP</sequence>
<protein>
    <submittedName>
        <fullName evidence="2">HDOD domain protein</fullName>
    </submittedName>
</protein>
<gene>
    <name evidence="2" type="ORF">Tfont_00959</name>
</gene>
<evidence type="ECO:0000313" key="2">
    <source>
        <dbReference type="EMBL" id="TSE37444.1"/>
    </source>
</evidence>
<name>A0A554XNP3_9BURK</name>
<evidence type="ECO:0000313" key="3">
    <source>
        <dbReference type="Proteomes" id="UP000316388"/>
    </source>
</evidence>
<dbReference type="AlphaFoldDB" id="A0A554XNP3"/>
<dbReference type="RefSeq" id="WP_143968601.1">
    <property type="nucleotide sequence ID" value="NZ_VJOO01000006.1"/>
</dbReference>
<evidence type="ECO:0000259" key="1">
    <source>
        <dbReference type="PROSITE" id="PS51833"/>
    </source>
</evidence>
<dbReference type="Pfam" id="PF08668">
    <property type="entry name" value="HDOD"/>
    <property type="match status" value="1"/>
</dbReference>
<feature type="domain" description="HDOD" evidence="1">
    <location>
        <begin position="24"/>
        <end position="216"/>
    </location>
</feature>
<organism evidence="2 3">
    <name type="scientific">Tepidimonas fonticaldi</name>
    <dbReference type="NCBI Taxonomy" id="1101373"/>
    <lineage>
        <taxon>Bacteria</taxon>
        <taxon>Pseudomonadati</taxon>
        <taxon>Pseudomonadota</taxon>
        <taxon>Betaproteobacteria</taxon>
        <taxon>Burkholderiales</taxon>
        <taxon>Tepidimonas</taxon>
    </lineage>
</organism>
<dbReference type="InterPro" id="IPR052340">
    <property type="entry name" value="RNase_Y/CdgJ"/>
</dbReference>
<dbReference type="Proteomes" id="UP000316388">
    <property type="component" value="Unassembled WGS sequence"/>
</dbReference>
<dbReference type="Gene3D" id="1.10.3210.10">
    <property type="entry name" value="Hypothetical protein af1432"/>
    <property type="match status" value="1"/>
</dbReference>